<protein>
    <submittedName>
        <fullName evidence="1">Uncharacterized protein</fullName>
    </submittedName>
</protein>
<dbReference type="AlphaFoldDB" id="A0A395U2C9"/>
<evidence type="ECO:0000313" key="1">
    <source>
        <dbReference type="EMBL" id="RGP89815.1"/>
    </source>
</evidence>
<comment type="caution">
    <text evidence="1">The sequence shown here is derived from an EMBL/GenBank/DDBJ whole genome shotgun (WGS) entry which is preliminary data.</text>
</comment>
<organism evidence="1 2">
    <name type="scientific">Vibrio cholerae</name>
    <dbReference type="NCBI Taxonomy" id="666"/>
    <lineage>
        <taxon>Bacteria</taxon>
        <taxon>Pseudomonadati</taxon>
        <taxon>Pseudomonadota</taxon>
        <taxon>Gammaproteobacteria</taxon>
        <taxon>Vibrionales</taxon>
        <taxon>Vibrionaceae</taxon>
        <taxon>Vibrio</taxon>
    </lineage>
</organism>
<accession>A0A395U2C9</accession>
<gene>
    <name evidence="1" type="ORF">BC353_09640</name>
</gene>
<dbReference type="Proteomes" id="UP000266701">
    <property type="component" value="Unassembled WGS sequence"/>
</dbReference>
<name>A0A395U2C9_VIBCL</name>
<dbReference type="EMBL" id="MCBA01000067">
    <property type="protein sequence ID" value="RGP89815.1"/>
    <property type="molecule type" value="Genomic_DNA"/>
</dbReference>
<proteinExistence type="predicted"/>
<sequence>MNIHNFTGFKFELIPNCTESPMILKIDGTACLSIELPSTGEFHIFPADDVSDYHVVMFKMNGSKNNPPEVSFHVLASELETFKKTSVLPVIS</sequence>
<reference evidence="1 2" key="1">
    <citation type="journal article" date="2017" name="Emerg. Infect. Dis.">
        <title>Carbapenemase VCC-1-Producing Vibrio cholerae in Coastal Waters of Germany.</title>
        <authorList>
            <person name="Hammerl J.A."/>
            <person name="Jackel C."/>
            <person name="Bortolaia V."/>
            <person name="Schwartz K."/>
            <person name="Bier N."/>
            <person name="Hendriksen R.S."/>
            <person name="Guerra B."/>
            <person name="Strauch E."/>
        </authorList>
    </citation>
    <scope>NUCLEOTIDE SEQUENCE [LARGE SCALE GENOMIC DNA]</scope>
    <source>
        <strain evidence="1 2">VN-2825</strain>
    </source>
</reference>
<evidence type="ECO:0000313" key="2">
    <source>
        <dbReference type="Proteomes" id="UP000266701"/>
    </source>
</evidence>